<dbReference type="STRING" id="857087.Metme_0049"/>
<reference evidence="4 5" key="1">
    <citation type="journal article" date="2011" name="J. Bacteriol.">
        <title>Complete Genome Sequence of the Aerobic Marine Methanotroph Methylomonas methanica MC09.</title>
        <authorList>
            <person name="Boden R."/>
            <person name="Cunliffe M."/>
            <person name="Scanlan J."/>
            <person name="Moussard H."/>
            <person name="Kits K.D."/>
            <person name="Klotz M.G."/>
            <person name="Jetten M.S."/>
            <person name="Vuilleumier S."/>
            <person name="Han J."/>
            <person name="Peters L."/>
            <person name="Mikhailova N."/>
            <person name="Teshima H."/>
            <person name="Tapia R."/>
            <person name="Kyrpides N."/>
            <person name="Ivanova N."/>
            <person name="Pagani I."/>
            <person name="Cheng J.F."/>
            <person name="Goodwin L."/>
            <person name="Han C."/>
            <person name="Hauser L."/>
            <person name="Land M.L."/>
            <person name="Lapidus A."/>
            <person name="Lucas S."/>
            <person name="Pitluck S."/>
            <person name="Woyke T."/>
            <person name="Stein L."/>
            <person name="Murrell J.C."/>
        </authorList>
    </citation>
    <scope>NUCLEOTIDE SEQUENCE [LARGE SCALE GENOMIC DNA]</scope>
    <source>
        <strain evidence="4 5">MC09</strain>
    </source>
</reference>
<dbReference type="RefSeq" id="WP_013816776.1">
    <property type="nucleotide sequence ID" value="NC_015572.1"/>
</dbReference>
<reference evidence="5" key="3">
    <citation type="submission" date="2011-05" db="EMBL/GenBank/DDBJ databases">
        <title>Complete sequence of Methylomonas methanica MC09.</title>
        <authorList>
            <consortium name="US DOE Joint Genome Institute"/>
            <person name="Lucas S."/>
            <person name="Han J."/>
            <person name="Lapidus A."/>
            <person name="Cheng J.-F."/>
            <person name="Goodwin L."/>
            <person name="Pitluck S."/>
            <person name="Peters L."/>
            <person name="Mikhailova N."/>
            <person name="Teshima H."/>
            <person name="Han C."/>
            <person name="Tapia R."/>
            <person name="Land M."/>
            <person name="Hauser L."/>
            <person name="Kyrpides N."/>
            <person name="Ivanova N."/>
            <person name="Pagani I."/>
            <person name="Stein L."/>
            <person name="Woyke T."/>
        </authorList>
    </citation>
    <scope>NUCLEOTIDE SEQUENCE [LARGE SCALE GENOMIC DNA]</scope>
    <source>
        <strain evidence="5">MC09</strain>
    </source>
</reference>
<keyword evidence="5" id="KW-1185">Reference proteome</keyword>
<dbReference type="InterPro" id="IPR002173">
    <property type="entry name" value="Carboh/pur_kinase_PfkB_CS"/>
</dbReference>
<dbReference type="Proteomes" id="UP000008888">
    <property type="component" value="Chromosome"/>
</dbReference>
<dbReference type="Pfam" id="PF00294">
    <property type="entry name" value="PfkB"/>
    <property type="match status" value="1"/>
</dbReference>
<sequence length="310" mass="33629">MSRPADIAVCGEIMLESTLPMILDQLPEADRTLIIDGVSLRTGGPSFNISRQLLDLGEKPRLVSFVGNGSYSLIESACVEAGLDQGEIRKVEGAIDFLFTIHFNDGFRSFYQRNFLEINQAEQLVASATTSAIVILAGSRQPALRQAYCRASQTYAGDFLVFSPNYALFDFGKEEILTLCQHAGLIAVNEREARYLCDVIGVEDDTKLASTVPGMLLVTRRERGADLFVAGEKLTVPALSASSDDVFGSGDTFLAAFLRAHSKGAPLLDALIFAAAAAAVFIDTDETWPRITVSMVEAKLKTIDEEAVFK</sequence>
<keyword evidence="1" id="KW-0808">Transferase</keyword>
<dbReference type="PANTHER" id="PTHR10584">
    <property type="entry name" value="SUGAR KINASE"/>
    <property type="match status" value="1"/>
</dbReference>
<evidence type="ECO:0000256" key="2">
    <source>
        <dbReference type="ARBA" id="ARBA00022777"/>
    </source>
</evidence>
<dbReference type="KEGG" id="mmt:Metme_0049"/>
<organism evidence="4 5">
    <name type="scientific">Methylomonas methanica (strain DSM 25384 / MC09)</name>
    <dbReference type="NCBI Taxonomy" id="857087"/>
    <lineage>
        <taxon>Bacteria</taxon>
        <taxon>Pseudomonadati</taxon>
        <taxon>Pseudomonadota</taxon>
        <taxon>Gammaproteobacteria</taxon>
        <taxon>Methylococcales</taxon>
        <taxon>Methylococcaceae</taxon>
        <taxon>Methylomonas</taxon>
    </lineage>
</organism>
<dbReference type="PROSITE" id="PS00584">
    <property type="entry name" value="PFKB_KINASES_2"/>
    <property type="match status" value="1"/>
</dbReference>
<protein>
    <submittedName>
        <fullName evidence="4">PfkB domain protein</fullName>
    </submittedName>
</protein>
<dbReference type="Gene3D" id="3.40.1190.20">
    <property type="match status" value="1"/>
</dbReference>
<dbReference type="OrthoDB" id="9813569at2"/>
<dbReference type="InterPro" id="IPR029056">
    <property type="entry name" value="Ribokinase-like"/>
</dbReference>
<dbReference type="eggNOG" id="COG0524">
    <property type="taxonomic scope" value="Bacteria"/>
</dbReference>
<evidence type="ECO:0000313" key="4">
    <source>
        <dbReference type="EMBL" id="AEF98503.1"/>
    </source>
</evidence>
<dbReference type="HOGENOM" id="CLU_896614_0_0_6"/>
<evidence type="ECO:0000256" key="1">
    <source>
        <dbReference type="ARBA" id="ARBA00022679"/>
    </source>
</evidence>
<name>F9ZX42_METMM</name>
<dbReference type="InterPro" id="IPR011611">
    <property type="entry name" value="PfkB_dom"/>
</dbReference>
<dbReference type="EMBL" id="CP002738">
    <property type="protein sequence ID" value="AEF98503.1"/>
    <property type="molecule type" value="Genomic_DNA"/>
</dbReference>
<dbReference type="SUPFAM" id="SSF53613">
    <property type="entry name" value="Ribokinase-like"/>
    <property type="match status" value="1"/>
</dbReference>
<gene>
    <name evidence="4" type="ordered locus">Metme_0049</name>
</gene>
<accession>F9ZX42</accession>
<dbReference type="AlphaFoldDB" id="F9ZX42"/>
<proteinExistence type="predicted"/>
<keyword evidence="2" id="KW-0418">Kinase</keyword>
<reference key="2">
    <citation type="submission" date="2011-05" db="EMBL/GenBank/DDBJ databases">
        <title>Complete genome sequence of the aerobic marine methanotroph Methylomonas methanica MC09.</title>
        <authorList>
            <person name="Boden R."/>
            <person name="Cunliffe M."/>
            <person name="Scanlan J."/>
            <person name="Moussard H."/>
            <person name="Kits K.D."/>
            <person name="Klotz M."/>
            <person name="Jetten M."/>
            <person name="Vuilleumier S."/>
            <person name="Han J."/>
            <person name="Peters L."/>
            <person name="Mikhailova N."/>
            <person name="Teshima H."/>
            <person name="Tapia R."/>
            <person name="Kyrpides N."/>
            <person name="Ivanova N."/>
            <person name="Pagani I."/>
            <person name="Cheng J.-F."/>
            <person name="Goodwin L."/>
            <person name="Han C."/>
            <person name="Hauser L."/>
            <person name="Land M."/>
            <person name="Lapidus A."/>
            <person name="Lucas S."/>
            <person name="Pitluck S."/>
            <person name="Woyke T."/>
            <person name="Stein L.Y."/>
            <person name="Murrell C."/>
        </authorList>
    </citation>
    <scope>NUCLEOTIDE SEQUENCE</scope>
    <source>
        <strain>MC09</strain>
    </source>
</reference>
<dbReference type="PANTHER" id="PTHR10584:SF166">
    <property type="entry name" value="RIBOKINASE"/>
    <property type="match status" value="1"/>
</dbReference>
<evidence type="ECO:0000259" key="3">
    <source>
        <dbReference type="Pfam" id="PF00294"/>
    </source>
</evidence>
<evidence type="ECO:0000313" key="5">
    <source>
        <dbReference type="Proteomes" id="UP000008888"/>
    </source>
</evidence>
<feature type="domain" description="Carbohydrate kinase PfkB" evidence="3">
    <location>
        <begin position="26"/>
        <end position="282"/>
    </location>
</feature>
<dbReference type="GO" id="GO:0016301">
    <property type="term" value="F:kinase activity"/>
    <property type="evidence" value="ECO:0007669"/>
    <property type="project" value="UniProtKB-KW"/>
</dbReference>